<dbReference type="Pfam" id="PF01954">
    <property type="entry name" value="AF2212-like"/>
    <property type="match status" value="1"/>
</dbReference>
<evidence type="ECO:0000313" key="4">
    <source>
        <dbReference type="EMBL" id="QNO53680.1"/>
    </source>
</evidence>
<dbReference type="EMBL" id="MT631548">
    <property type="protein sequence ID" value="QNO53680.1"/>
    <property type="molecule type" value="Genomic_DNA"/>
</dbReference>
<evidence type="ECO:0000256" key="2">
    <source>
        <dbReference type="ARBA" id="ARBA00022649"/>
    </source>
</evidence>
<gene>
    <name evidence="4" type="ORF">DJFKIEJF_00044</name>
</gene>
<sequence>MGIRVKARYENKVLKPLEGLDLEAGEEVEIEVKERKALGGKRDILRYAGILKDMNEEEEKIFLDAVKRRSLFGRALKL</sequence>
<evidence type="ECO:0000256" key="1">
    <source>
        <dbReference type="ARBA" id="ARBA00006615"/>
    </source>
</evidence>
<dbReference type="InterPro" id="IPR024069">
    <property type="entry name" value="AF2212-like_dom_sf"/>
</dbReference>
<evidence type="ECO:0000256" key="3">
    <source>
        <dbReference type="RuleBase" id="RU368051"/>
    </source>
</evidence>
<dbReference type="Gene3D" id="4.10.1150.10">
    <property type="entry name" value="AF2212/PG0164-like"/>
    <property type="match status" value="1"/>
</dbReference>
<comment type="function">
    <text evidence="3">Antitoxin component of a type II toxin-antitoxin (TA) system.</text>
</comment>
<dbReference type="AlphaFoldDB" id="A0A7G9Z096"/>
<comment type="similarity">
    <text evidence="1 3">Belongs to the UPF0165 family.</text>
</comment>
<name>A0A7G9Z096_9EURY</name>
<reference evidence="4" key="1">
    <citation type="submission" date="2020-06" db="EMBL/GenBank/DDBJ databases">
        <title>Unique genomic features of the anaerobic methanotrophic archaea.</title>
        <authorList>
            <person name="Chadwick G.L."/>
            <person name="Skennerton C.T."/>
            <person name="Laso-Perez R."/>
            <person name="Leu A.O."/>
            <person name="Speth D.R."/>
            <person name="Yu H."/>
            <person name="Morgan-Lang C."/>
            <person name="Hatzenpichler R."/>
            <person name="Goudeau D."/>
            <person name="Malmstrom R."/>
            <person name="Brazelton W.J."/>
            <person name="Woyke T."/>
            <person name="Hallam S.J."/>
            <person name="Tyson G.W."/>
            <person name="Wegener G."/>
            <person name="Boetius A."/>
            <person name="Orphan V."/>
        </authorList>
    </citation>
    <scope>NUCLEOTIDE SEQUENCE</scope>
</reference>
<protein>
    <recommendedName>
        <fullName evidence="3">Antitoxin</fullName>
    </recommendedName>
</protein>
<dbReference type="InterPro" id="IPR008203">
    <property type="entry name" value="AF2212-like"/>
</dbReference>
<dbReference type="SUPFAM" id="SSF141694">
    <property type="entry name" value="AF2212/PG0164-like"/>
    <property type="match status" value="1"/>
</dbReference>
<accession>A0A7G9Z096</accession>
<proteinExistence type="inferred from homology"/>
<keyword evidence="2 3" id="KW-1277">Toxin-antitoxin system</keyword>
<organism evidence="4">
    <name type="scientific">Candidatus Methanophagaceae archaeon ANME-1 ERB6</name>
    <dbReference type="NCBI Taxonomy" id="2759912"/>
    <lineage>
        <taxon>Archaea</taxon>
        <taxon>Methanobacteriati</taxon>
        <taxon>Methanobacteriota</taxon>
        <taxon>Stenosarchaea group</taxon>
        <taxon>Methanomicrobia</taxon>
        <taxon>Candidatus Methanophagales</taxon>
        <taxon>Candidatus Methanophagaceae</taxon>
    </lineage>
</organism>